<dbReference type="AlphaFoldDB" id="A0A170Y3K8"/>
<comment type="caution">
    <text evidence="2">The sequence shown here is derived from an EMBL/GenBank/DDBJ whole genome shotgun (WGS) entry which is preliminary data.</text>
</comment>
<proteinExistence type="predicted"/>
<organism evidence="2 3">
    <name type="scientific">Paludibacter jiangxiensis</name>
    <dbReference type="NCBI Taxonomy" id="681398"/>
    <lineage>
        <taxon>Bacteria</taxon>
        <taxon>Pseudomonadati</taxon>
        <taxon>Bacteroidota</taxon>
        <taxon>Bacteroidia</taxon>
        <taxon>Bacteroidales</taxon>
        <taxon>Paludibacteraceae</taxon>
        <taxon>Paludibacter</taxon>
    </lineage>
</organism>
<dbReference type="STRING" id="681398.PJIAN_167"/>
<dbReference type="InterPro" id="IPR019861">
    <property type="entry name" value="PorP/SprF_Bacteroidetes"/>
</dbReference>
<dbReference type="NCBIfam" id="TIGR03519">
    <property type="entry name" value="T9SS_PorP_fam"/>
    <property type="match status" value="1"/>
</dbReference>
<evidence type="ECO:0000313" key="2">
    <source>
        <dbReference type="EMBL" id="GAT61488.1"/>
    </source>
</evidence>
<dbReference type="OrthoDB" id="1320396at2"/>
<dbReference type="Pfam" id="PF11751">
    <property type="entry name" value="PorP_SprF"/>
    <property type="match status" value="1"/>
</dbReference>
<dbReference type="EMBL" id="BDCR01000001">
    <property type="protein sequence ID" value="GAT61488.1"/>
    <property type="molecule type" value="Genomic_DNA"/>
</dbReference>
<evidence type="ECO:0000313" key="3">
    <source>
        <dbReference type="Proteomes" id="UP000076586"/>
    </source>
</evidence>
<evidence type="ECO:0000256" key="1">
    <source>
        <dbReference type="SAM" id="SignalP"/>
    </source>
</evidence>
<keyword evidence="3" id="KW-1185">Reference proteome</keyword>
<keyword evidence="1" id="KW-0732">Signal</keyword>
<accession>A0A170Y3K8</accession>
<reference evidence="3" key="2">
    <citation type="journal article" date="2017" name="Genome Announc.">
        <title>Draft genome sequence of Paludibacter jiangxiensis NM7(T), a propionate-producing fermentative bacterium.</title>
        <authorList>
            <person name="Qiu Y.-L."/>
            <person name="Tourlousse D.M."/>
            <person name="Matsuura N."/>
            <person name="Ohashi A."/>
            <person name="Sekiguchi Y."/>
        </authorList>
    </citation>
    <scope>NUCLEOTIDE SEQUENCE [LARGE SCALE GENOMIC DNA]</scope>
    <source>
        <strain evidence="3">NM7</strain>
    </source>
</reference>
<dbReference type="Proteomes" id="UP000076586">
    <property type="component" value="Unassembled WGS sequence"/>
</dbReference>
<gene>
    <name evidence="2" type="ORF">PJIAN_167</name>
</gene>
<dbReference type="RefSeq" id="WP_084252192.1">
    <property type="nucleotide sequence ID" value="NZ_BDCR01000001.1"/>
</dbReference>
<protein>
    <submittedName>
        <fullName evidence="2">Type IX secretion system membrane protein, PorP/SprF family</fullName>
    </submittedName>
</protein>
<feature type="chain" id="PRO_5007904788" evidence="1">
    <location>
        <begin position="24"/>
        <end position="321"/>
    </location>
</feature>
<name>A0A170Y3K8_9BACT</name>
<sequence>MKRFLLVTSISLMAVFYSSSALAQADISMTTHWNNRANYNPASIAKTEYIYLFSNVRHQWTGISGAPTVINVQASEYIHDLRSAFGISIINDNIGLTNVLNPTITYAYRMSPNEDLDSWSISLGLSAGLFARTINGSKYDPTDTTDPTLVYSDLTTYKPDANFGIEVQTKNFIVGLSTTHLFAISKNSDLFQNTNHRYLYAIYKNTSSDYFNFSLGSEIVNRNNLTVVEANSMIRFKHPTGLSDGPRELFDFGLSYRTTKQLSLLLGVNITSNFRVGYSYDYDFKLNTNQSGTHEFMLEYRIPNKASSICGSCDYQRDWYF</sequence>
<feature type="signal peptide" evidence="1">
    <location>
        <begin position="1"/>
        <end position="23"/>
    </location>
</feature>
<reference evidence="3" key="1">
    <citation type="submission" date="2016-04" db="EMBL/GenBank/DDBJ databases">
        <title>Draft genome sequence of Paludibacter jiangxiensis strain NM7.</title>
        <authorList>
            <person name="Qiu Y."/>
            <person name="Matsuura N."/>
            <person name="Ohashi A."/>
            <person name="Tourlousse M.D."/>
            <person name="Sekiguchi Y."/>
        </authorList>
    </citation>
    <scope>NUCLEOTIDE SEQUENCE [LARGE SCALE GENOMIC DNA]</scope>
    <source>
        <strain evidence="3">NM7</strain>
    </source>
</reference>